<dbReference type="EMBL" id="CM051401">
    <property type="protein sequence ID" value="KAJ4711805.1"/>
    <property type="molecule type" value="Genomic_DNA"/>
</dbReference>
<protein>
    <submittedName>
        <fullName evidence="1">Embryogenesis-associated protein EMB8-like</fullName>
    </submittedName>
</protein>
<evidence type="ECO:0000313" key="1">
    <source>
        <dbReference type="EMBL" id="KAJ4711805.1"/>
    </source>
</evidence>
<keyword evidence="2" id="KW-1185">Reference proteome</keyword>
<name>A0ACC1XKA8_MELAZ</name>
<reference evidence="1 2" key="1">
    <citation type="journal article" date="2023" name="Science">
        <title>Complex scaffold remodeling in plant triterpene biosynthesis.</title>
        <authorList>
            <person name="De La Pena R."/>
            <person name="Hodgson H."/>
            <person name="Liu J.C."/>
            <person name="Stephenson M.J."/>
            <person name="Martin A.C."/>
            <person name="Owen C."/>
            <person name="Harkess A."/>
            <person name="Leebens-Mack J."/>
            <person name="Jimenez L.E."/>
            <person name="Osbourn A."/>
            <person name="Sattely E.S."/>
        </authorList>
    </citation>
    <scope>NUCLEOTIDE SEQUENCE [LARGE SCALE GENOMIC DNA]</scope>
    <source>
        <strain evidence="2">cv. JPN11</strain>
        <tissue evidence="1">Leaf</tissue>
    </source>
</reference>
<gene>
    <name evidence="1" type="ORF">OWV82_014157</name>
</gene>
<organism evidence="1 2">
    <name type="scientific">Melia azedarach</name>
    <name type="common">Chinaberry tree</name>
    <dbReference type="NCBI Taxonomy" id="155640"/>
    <lineage>
        <taxon>Eukaryota</taxon>
        <taxon>Viridiplantae</taxon>
        <taxon>Streptophyta</taxon>
        <taxon>Embryophyta</taxon>
        <taxon>Tracheophyta</taxon>
        <taxon>Spermatophyta</taxon>
        <taxon>Magnoliopsida</taxon>
        <taxon>eudicotyledons</taxon>
        <taxon>Gunneridae</taxon>
        <taxon>Pentapetalae</taxon>
        <taxon>rosids</taxon>
        <taxon>malvids</taxon>
        <taxon>Sapindales</taxon>
        <taxon>Meliaceae</taxon>
        <taxon>Melia</taxon>
    </lineage>
</organism>
<evidence type="ECO:0000313" key="2">
    <source>
        <dbReference type="Proteomes" id="UP001164539"/>
    </source>
</evidence>
<dbReference type="Proteomes" id="UP001164539">
    <property type="component" value="Chromosome 8"/>
</dbReference>
<sequence length="406" mass="44514">MGSVPAFHNFRLLRPIASLHVSTETMPNPHPSLAVTGGARDAFLPALKTLDRPYSPFPVVGWNPHVETIFAAFFRSLPDVRLKRECLRTKDEGSVALDWVSGDHQQLPSDSPILILLPGLTGGSEDTYVRQMLLRARSKGWRVVVFNSRGCGDSPVTTPQFYSASYLGDIREVVAHITTRYPTANLYAVGWSLGANILVRYLGQESHSCPLSGAVSLCNPFNLVIADEDFRKGFNIVYDKALARALCRIFKKHALLFEDMGGEFNIPLAANAKSVREFDEGLTRVSFGFKSVDEYYSNSSSSDSIKHVCIPLLCIQAENDPIAPSRGIPREDIEANPNCLLIVTPKGGHLGWVGGAEAPFGAPWTDPVVMDFLEHLERGSPEALASCSDAKNDMKQSSEDLHSLEV</sequence>
<comment type="caution">
    <text evidence="1">The sequence shown here is derived from an EMBL/GenBank/DDBJ whole genome shotgun (WGS) entry which is preliminary data.</text>
</comment>
<proteinExistence type="predicted"/>
<accession>A0ACC1XKA8</accession>